<sequence>MNFEGLHPLMTAHYRLDWLTKAKLPAVMKLNRALGHPSSLQATSEFVNETMRKIMAGQLLCWGISNRDEQLIGLVTIKNLAEPEVVVTTKINPAFKAGFNGAEVKDSIASLLSGIHHQVGTWRD</sequence>
<organism evidence="1 2">
    <name type="scientific">Nicoliella spurrieriana</name>
    <dbReference type="NCBI Taxonomy" id="2925830"/>
    <lineage>
        <taxon>Bacteria</taxon>
        <taxon>Bacillati</taxon>
        <taxon>Bacillota</taxon>
        <taxon>Bacilli</taxon>
        <taxon>Lactobacillales</taxon>
        <taxon>Lactobacillaceae</taxon>
        <taxon>Nicoliella</taxon>
    </lineage>
</organism>
<evidence type="ECO:0000313" key="2">
    <source>
        <dbReference type="Proteomes" id="UP000831181"/>
    </source>
</evidence>
<proteinExistence type="predicted"/>
<dbReference type="AlphaFoldDB" id="A0A976X4Y7"/>
<dbReference type="RefSeq" id="WP_260116075.1">
    <property type="nucleotide sequence ID" value="NZ_CP093361.1"/>
</dbReference>
<dbReference type="KEGG" id="lbe:MOO44_04900"/>
<protein>
    <submittedName>
        <fullName evidence="1">GNAT family N-acetyltransferase</fullName>
    </submittedName>
</protein>
<dbReference type="EMBL" id="CP093361">
    <property type="protein sequence ID" value="UQS86265.1"/>
    <property type="molecule type" value="Genomic_DNA"/>
</dbReference>
<accession>A0A976X4Y7</accession>
<reference evidence="1" key="1">
    <citation type="journal article" date="2022" name="Int. J. Syst. Evol. Microbiol.">
        <title>Apilactobacillus apisilvae sp. nov., Nicolia spurrieriana gen. nov. sp. nov., Bombilactobacillus folatiphilus sp. nov. and Bombilactobacillus thymidiniphilus sp. nov., four new lactic acid bacterial isolates from stingless bees Tetragonula carbonaria and Austroplebeia australis.</title>
        <authorList>
            <person name="Oliphant S.A."/>
            <person name="Watson-Haigh N.S."/>
            <person name="Sumby K.M."/>
            <person name="Gardner J."/>
            <person name="Groom S."/>
            <person name="Jiranek V."/>
        </authorList>
    </citation>
    <scope>NUCLEOTIDE SEQUENCE</scope>
    <source>
        <strain evidence="1">SGEP1_A5</strain>
    </source>
</reference>
<evidence type="ECO:0000313" key="1">
    <source>
        <dbReference type="EMBL" id="UQS86265.1"/>
    </source>
</evidence>
<gene>
    <name evidence="1" type="ORF">MOO44_04900</name>
</gene>
<keyword evidence="2" id="KW-1185">Reference proteome</keyword>
<dbReference type="Proteomes" id="UP000831181">
    <property type="component" value="Chromosome"/>
</dbReference>
<name>A0A976X4Y7_9LACO</name>